<gene>
    <name evidence="2" type="ORF">HannXRQ_Chr16g0530351</name>
</gene>
<evidence type="ECO:0000313" key="2">
    <source>
        <dbReference type="EMBL" id="OTF93206.1"/>
    </source>
</evidence>
<feature type="compositionally biased region" description="Basic and acidic residues" evidence="1">
    <location>
        <begin position="97"/>
        <end position="126"/>
    </location>
</feature>
<keyword evidence="3" id="KW-1185">Reference proteome</keyword>
<dbReference type="InParanoid" id="A0A251S504"/>
<dbReference type="EMBL" id="CM007905">
    <property type="protein sequence ID" value="OTF93206.1"/>
    <property type="molecule type" value="Genomic_DNA"/>
</dbReference>
<protein>
    <submittedName>
        <fullName evidence="2">Uncharacterized protein</fullName>
    </submittedName>
</protein>
<dbReference type="OMA" id="GDVIMSH"/>
<accession>A0A251S504</accession>
<sequence length="126" mass="13479">MFNVIKSVSVQTKPTVSFIFTASKNATGKVYPTIGSMGSRRTSASTGSPTSMDKIQHTQEPTQKDRDVITNSLEDGYSTRSDEEGFGGSFTGNDSLSSREQDKIVHANSPEYDKTSGGESAEKGEG</sequence>
<organism evidence="2 3">
    <name type="scientific">Helianthus annuus</name>
    <name type="common">Common sunflower</name>
    <dbReference type="NCBI Taxonomy" id="4232"/>
    <lineage>
        <taxon>Eukaryota</taxon>
        <taxon>Viridiplantae</taxon>
        <taxon>Streptophyta</taxon>
        <taxon>Embryophyta</taxon>
        <taxon>Tracheophyta</taxon>
        <taxon>Spermatophyta</taxon>
        <taxon>Magnoliopsida</taxon>
        <taxon>eudicotyledons</taxon>
        <taxon>Gunneridae</taxon>
        <taxon>Pentapetalae</taxon>
        <taxon>asterids</taxon>
        <taxon>campanulids</taxon>
        <taxon>Asterales</taxon>
        <taxon>Asteraceae</taxon>
        <taxon>Asteroideae</taxon>
        <taxon>Heliantheae alliance</taxon>
        <taxon>Heliantheae</taxon>
        <taxon>Helianthus</taxon>
    </lineage>
</organism>
<feature type="region of interest" description="Disordered" evidence="1">
    <location>
        <begin position="29"/>
        <end position="126"/>
    </location>
</feature>
<evidence type="ECO:0000256" key="1">
    <source>
        <dbReference type="SAM" id="MobiDB-lite"/>
    </source>
</evidence>
<proteinExistence type="predicted"/>
<dbReference type="PANTHER" id="PTHR36410">
    <property type="entry name" value="EXPRESSED PROTEIN"/>
    <property type="match status" value="1"/>
</dbReference>
<feature type="compositionally biased region" description="Polar residues" evidence="1">
    <location>
        <begin position="39"/>
        <end position="53"/>
    </location>
</feature>
<dbReference type="Proteomes" id="UP000215914">
    <property type="component" value="Chromosome 16"/>
</dbReference>
<dbReference type="PANTHER" id="PTHR36410:SF4">
    <property type="entry name" value="DEHYDRIN"/>
    <property type="match status" value="1"/>
</dbReference>
<name>A0A251S504_HELAN</name>
<dbReference type="AlphaFoldDB" id="A0A251S504"/>
<feature type="compositionally biased region" description="Basic and acidic residues" evidence="1">
    <location>
        <begin position="54"/>
        <end position="68"/>
    </location>
</feature>
<reference evidence="3" key="1">
    <citation type="journal article" date="2017" name="Nature">
        <title>The sunflower genome provides insights into oil metabolism, flowering and Asterid evolution.</title>
        <authorList>
            <person name="Badouin H."/>
            <person name="Gouzy J."/>
            <person name="Grassa C.J."/>
            <person name="Murat F."/>
            <person name="Staton S.E."/>
            <person name="Cottret L."/>
            <person name="Lelandais-Briere C."/>
            <person name="Owens G.L."/>
            <person name="Carrere S."/>
            <person name="Mayjonade B."/>
            <person name="Legrand L."/>
            <person name="Gill N."/>
            <person name="Kane N.C."/>
            <person name="Bowers J.E."/>
            <person name="Hubner S."/>
            <person name="Bellec A."/>
            <person name="Berard A."/>
            <person name="Berges H."/>
            <person name="Blanchet N."/>
            <person name="Boniface M.C."/>
            <person name="Brunel D."/>
            <person name="Catrice O."/>
            <person name="Chaidir N."/>
            <person name="Claudel C."/>
            <person name="Donnadieu C."/>
            <person name="Faraut T."/>
            <person name="Fievet G."/>
            <person name="Helmstetter N."/>
            <person name="King M."/>
            <person name="Knapp S.J."/>
            <person name="Lai Z."/>
            <person name="Le Paslier M.C."/>
            <person name="Lippi Y."/>
            <person name="Lorenzon L."/>
            <person name="Mandel J.R."/>
            <person name="Marage G."/>
            <person name="Marchand G."/>
            <person name="Marquand E."/>
            <person name="Bret-Mestries E."/>
            <person name="Morien E."/>
            <person name="Nambeesan S."/>
            <person name="Nguyen T."/>
            <person name="Pegot-Espagnet P."/>
            <person name="Pouilly N."/>
            <person name="Raftis F."/>
            <person name="Sallet E."/>
            <person name="Schiex T."/>
            <person name="Thomas J."/>
            <person name="Vandecasteele C."/>
            <person name="Vares D."/>
            <person name="Vear F."/>
            <person name="Vautrin S."/>
            <person name="Crespi M."/>
            <person name="Mangin B."/>
            <person name="Burke J.M."/>
            <person name="Salse J."/>
            <person name="Munos S."/>
            <person name="Vincourt P."/>
            <person name="Rieseberg L.H."/>
            <person name="Langlade N.B."/>
        </authorList>
    </citation>
    <scope>NUCLEOTIDE SEQUENCE [LARGE SCALE GENOMIC DNA]</scope>
    <source>
        <strain evidence="3">cv. SF193</strain>
    </source>
</reference>
<evidence type="ECO:0000313" key="3">
    <source>
        <dbReference type="Proteomes" id="UP000215914"/>
    </source>
</evidence>